<dbReference type="AlphaFoldDB" id="A0A4P7KS91"/>
<gene>
    <name evidence="1" type="ORF">ArsFIN_14930</name>
    <name evidence="2" type="ORF">QE258_06825</name>
</gene>
<dbReference type="EMBL" id="CP123523">
    <property type="protein sequence ID" value="WGM06985.1"/>
    <property type="molecule type" value="Genomic_DNA"/>
</dbReference>
<reference evidence="1 3" key="1">
    <citation type="submission" date="2019-03" db="EMBL/GenBank/DDBJ databases">
        <title>Long-read sequencing reveals hyperdense prophage content in a complex bacterial symbiont genome.</title>
        <authorList>
            <person name="Frost C.L."/>
            <person name="Siozios S."/>
            <person name="Nadal-Jimenez P."/>
            <person name="Brockhurst M.A."/>
            <person name="King K.C."/>
            <person name="Darby A.C."/>
            <person name="Hurst G.D.D."/>
        </authorList>
    </citation>
    <scope>NUCLEOTIDE SEQUENCE [LARGE SCALE GENOMIC DNA]</scope>
    <source>
        <strain evidence="1 3">FIN</strain>
    </source>
</reference>
<reference evidence="2" key="2">
    <citation type="submission" date="2023-04" db="EMBL/GenBank/DDBJ databases">
        <title>Genome dynamics across the evolutionary transition to endosymbiosis.</title>
        <authorList>
            <person name="Siozios S."/>
            <person name="Nadal-Jimenez P."/>
            <person name="Azagi T."/>
            <person name="Sprong H."/>
            <person name="Frost C.L."/>
            <person name="Parratt S.R."/>
            <person name="Taylor G."/>
            <person name="Brettell L."/>
            <person name="Lew K.C."/>
            <person name="Croft L."/>
            <person name="King K.C."/>
            <person name="Brockhurst M.A."/>
            <person name="Hypsa V."/>
            <person name="Novakova E."/>
            <person name="Darby A.C."/>
            <person name="Hurst G.D.D."/>
        </authorList>
    </citation>
    <scope>NUCLEOTIDE SEQUENCE</scope>
    <source>
        <strain evidence="2">ANv_CAN</strain>
    </source>
</reference>
<dbReference type="KEGG" id="ans:ArsFIN_14930"/>
<dbReference type="RefSeq" id="WP_135677604.1">
    <property type="nucleotide sequence ID" value="NZ_CP038613.1"/>
</dbReference>
<evidence type="ECO:0000313" key="4">
    <source>
        <dbReference type="Proteomes" id="UP001177592"/>
    </source>
</evidence>
<keyword evidence="4" id="KW-1185">Reference proteome</keyword>
<sequence length="147" mass="15831">MIVDINKVSFNNIVLIAPWIKRYSSIEISECSFIGSISADGNNVENVPRGVLKLLNNDMNGGVDFSGETLRICGTVPRLNIKPSSYDVSINGDWAFGRVPKGGRPNNGLDWRAGDRVITLSPVAGGDIGWICVESGNPGKWLSIGKL</sequence>
<protein>
    <submittedName>
        <fullName evidence="1">Uncharacterized protein</fullName>
    </submittedName>
</protein>
<dbReference type="EMBL" id="CP038613">
    <property type="protein sequence ID" value="QBY42929.1"/>
    <property type="molecule type" value="Genomic_DNA"/>
</dbReference>
<name>A0A4P7KS91_9GAMM</name>
<evidence type="ECO:0000313" key="2">
    <source>
        <dbReference type="EMBL" id="WGM06985.1"/>
    </source>
</evidence>
<proteinExistence type="predicted"/>
<dbReference type="Proteomes" id="UP001177592">
    <property type="component" value="Chromosome"/>
</dbReference>
<organism evidence="1 3">
    <name type="scientific">Arsenophonus nasoniae</name>
    <name type="common">son-killer infecting Nasonia vitripennis</name>
    <dbReference type="NCBI Taxonomy" id="638"/>
    <lineage>
        <taxon>Bacteria</taxon>
        <taxon>Pseudomonadati</taxon>
        <taxon>Pseudomonadota</taxon>
        <taxon>Gammaproteobacteria</taxon>
        <taxon>Enterobacterales</taxon>
        <taxon>Morganellaceae</taxon>
        <taxon>Arsenophonus</taxon>
    </lineage>
</organism>
<accession>A0A4P7KS91</accession>
<dbReference type="Proteomes" id="UP000295134">
    <property type="component" value="Chromosome"/>
</dbReference>
<evidence type="ECO:0000313" key="1">
    <source>
        <dbReference type="EMBL" id="QBY42929.1"/>
    </source>
</evidence>
<evidence type="ECO:0000313" key="3">
    <source>
        <dbReference type="Proteomes" id="UP000295134"/>
    </source>
</evidence>
<dbReference type="GeneID" id="96876662"/>